<organism evidence="1 2">
    <name type="scientific">Panagrellus redivivus</name>
    <name type="common">Microworm</name>
    <dbReference type="NCBI Taxonomy" id="6233"/>
    <lineage>
        <taxon>Eukaryota</taxon>
        <taxon>Metazoa</taxon>
        <taxon>Ecdysozoa</taxon>
        <taxon>Nematoda</taxon>
        <taxon>Chromadorea</taxon>
        <taxon>Rhabditida</taxon>
        <taxon>Tylenchina</taxon>
        <taxon>Panagrolaimomorpha</taxon>
        <taxon>Panagrolaimoidea</taxon>
        <taxon>Panagrolaimidae</taxon>
        <taxon>Panagrellus</taxon>
    </lineage>
</organism>
<evidence type="ECO:0000313" key="2">
    <source>
        <dbReference type="WBParaSite" id="Pan_g10561.t1"/>
    </source>
</evidence>
<protein>
    <submittedName>
        <fullName evidence="2">N(6)-L-threonylcarbamoyladenine synthase</fullName>
    </submittedName>
</protein>
<accession>A0A7E4UNF9</accession>
<reference evidence="1" key="1">
    <citation type="journal article" date="2013" name="Genetics">
        <title>The draft genome and transcriptome of Panagrellus redivivus are shaped by the harsh demands of a free-living lifestyle.</title>
        <authorList>
            <person name="Srinivasan J."/>
            <person name="Dillman A.R."/>
            <person name="Macchietto M.G."/>
            <person name="Heikkinen L."/>
            <person name="Lakso M."/>
            <person name="Fracchia K.M."/>
            <person name="Antoshechkin I."/>
            <person name="Mortazavi A."/>
            <person name="Wong G."/>
            <person name="Sternberg P.W."/>
        </authorList>
    </citation>
    <scope>NUCLEOTIDE SEQUENCE [LARGE SCALE GENOMIC DNA]</scope>
    <source>
        <strain evidence="1">MT8872</strain>
    </source>
</reference>
<evidence type="ECO:0000313" key="1">
    <source>
        <dbReference type="Proteomes" id="UP000492821"/>
    </source>
</evidence>
<keyword evidence="1" id="KW-1185">Reference proteome</keyword>
<proteinExistence type="predicted"/>
<dbReference type="AlphaFoldDB" id="A0A7E4UNF9"/>
<reference evidence="2" key="2">
    <citation type="submission" date="2020-10" db="UniProtKB">
        <authorList>
            <consortium name="WormBaseParasite"/>
        </authorList>
    </citation>
    <scope>IDENTIFICATION</scope>
</reference>
<dbReference type="WBParaSite" id="Pan_g10561.t1">
    <property type="protein sequence ID" value="Pan_g10561.t1"/>
    <property type="gene ID" value="Pan_g10561"/>
</dbReference>
<sequence>MLKGVLCVYKPRDLSIEAMKKLLINRIVAEGNELDNSSVPMIEMPIVEPHSDSQALVVVGKRTQLDNRAIR</sequence>
<name>A0A7E4UNF9_PANRE</name>
<dbReference type="Proteomes" id="UP000492821">
    <property type="component" value="Unassembled WGS sequence"/>
</dbReference>